<keyword evidence="1" id="KW-0732">Signal</keyword>
<name>A0A0D3FBF9_9ORYZ</name>
<dbReference type="EnsemblPlants" id="OBART02G35440.1">
    <property type="protein sequence ID" value="OBART02G35440.1"/>
    <property type="gene ID" value="OBART02G35440"/>
</dbReference>
<keyword evidence="3" id="KW-1185">Reference proteome</keyword>
<evidence type="ECO:0000256" key="1">
    <source>
        <dbReference type="SAM" id="SignalP"/>
    </source>
</evidence>
<accession>A0A0D3FBF9</accession>
<dbReference type="AlphaFoldDB" id="A0A0D3FBF9"/>
<dbReference type="HOGENOM" id="CLU_1941307_0_0_1"/>
<feature type="signal peptide" evidence="1">
    <location>
        <begin position="1"/>
        <end position="18"/>
    </location>
</feature>
<reference evidence="2" key="2">
    <citation type="submission" date="2015-03" db="UniProtKB">
        <authorList>
            <consortium name="EnsemblPlants"/>
        </authorList>
    </citation>
    <scope>IDENTIFICATION</scope>
</reference>
<organism evidence="2">
    <name type="scientific">Oryza barthii</name>
    <dbReference type="NCBI Taxonomy" id="65489"/>
    <lineage>
        <taxon>Eukaryota</taxon>
        <taxon>Viridiplantae</taxon>
        <taxon>Streptophyta</taxon>
        <taxon>Embryophyta</taxon>
        <taxon>Tracheophyta</taxon>
        <taxon>Spermatophyta</taxon>
        <taxon>Magnoliopsida</taxon>
        <taxon>Liliopsida</taxon>
        <taxon>Poales</taxon>
        <taxon>Poaceae</taxon>
        <taxon>BOP clade</taxon>
        <taxon>Oryzoideae</taxon>
        <taxon>Oryzeae</taxon>
        <taxon>Oryzinae</taxon>
        <taxon>Oryza</taxon>
    </lineage>
</organism>
<sequence>MASQARWLILCTLQSALRLVMHPLIMHPRINQCKFDREFWVGPCVDLPVVSTPQREDHKNRESFGIACTNCSRSPCTCKLCIADCRFAACFYVLLHGQGINGGHFWEPASPKAFWKLAKVKSTSYRRVLQ</sequence>
<dbReference type="PaxDb" id="65489-OBART02G35440.1"/>
<dbReference type="Gramene" id="OBART02G35440.1">
    <property type="protein sequence ID" value="OBART02G35440.1"/>
    <property type="gene ID" value="OBART02G35440"/>
</dbReference>
<feature type="chain" id="PRO_5002262026" description="Secreted protein" evidence="1">
    <location>
        <begin position="19"/>
        <end position="130"/>
    </location>
</feature>
<dbReference type="Proteomes" id="UP000026960">
    <property type="component" value="Chromosome 2"/>
</dbReference>
<evidence type="ECO:0000313" key="2">
    <source>
        <dbReference type="EnsemblPlants" id="OBART02G35440.1"/>
    </source>
</evidence>
<evidence type="ECO:0008006" key="4">
    <source>
        <dbReference type="Google" id="ProtNLM"/>
    </source>
</evidence>
<protein>
    <recommendedName>
        <fullName evidence="4">Secreted protein</fullName>
    </recommendedName>
</protein>
<proteinExistence type="predicted"/>
<reference evidence="2" key="1">
    <citation type="journal article" date="2009" name="Rice">
        <title>De Novo Next Generation Sequencing of Plant Genomes.</title>
        <authorList>
            <person name="Rounsley S."/>
            <person name="Marri P.R."/>
            <person name="Yu Y."/>
            <person name="He R."/>
            <person name="Sisneros N."/>
            <person name="Goicoechea J.L."/>
            <person name="Lee S.J."/>
            <person name="Angelova A."/>
            <person name="Kudrna D."/>
            <person name="Luo M."/>
            <person name="Affourtit J."/>
            <person name="Desany B."/>
            <person name="Knight J."/>
            <person name="Niazi F."/>
            <person name="Egholm M."/>
            <person name="Wing R.A."/>
        </authorList>
    </citation>
    <scope>NUCLEOTIDE SEQUENCE [LARGE SCALE GENOMIC DNA]</scope>
    <source>
        <strain evidence="2">cv. IRGC 105608</strain>
    </source>
</reference>
<evidence type="ECO:0000313" key="3">
    <source>
        <dbReference type="Proteomes" id="UP000026960"/>
    </source>
</evidence>